<dbReference type="FunFam" id="2.40.50.140:FF:000024">
    <property type="entry name" value="Lysine--tRNA ligase"/>
    <property type="match status" value="1"/>
</dbReference>
<dbReference type="PIRSF" id="PIRSF039101">
    <property type="entry name" value="LysRS2"/>
    <property type="match status" value="1"/>
</dbReference>
<evidence type="ECO:0000256" key="6">
    <source>
        <dbReference type="ARBA" id="ARBA00022723"/>
    </source>
</evidence>
<dbReference type="InterPro" id="IPR018149">
    <property type="entry name" value="Lys-tRNA-synth_II_C"/>
</dbReference>
<dbReference type="GO" id="GO:0000287">
    <property type="term" value="F:magnesium ion binding"/>
    <property type="evidence" value="ECO:0007669"/>
    <property type="project" value="UniProtKB-UniRule"/>
</dbReference>
<evidence type="ECO:0000256" key="3">
    <source>
        <dbReference type="ARBA" id="ARBA00011738"/>
    </source>
</evidence>
<evidence type="ECO:0000313" key="17">
    <source>
        <dbReference type="Proteomes" id="UP000242656"/>
    </source>
</evidence>
<dbReference type="InterPro" id="IPR044136">
    <property type="entry name" value="Lys-tRNA-ligase_II_N"/>
</dbReference>
<dbReference type="HAMAP" id="MF_00252">
    <property type="entry name" value="Lys_tRNA_synth_class2"/>
    <property type="match status" value="1"/>
</dbReference>
<dbReference type="GO" id="GO:0006430">
    <property type="term" value="P:lysyl-tRNA aminoacylation"/>
    <property type="evidence" value="ECO:0007669"/>
    <property type="project" value="UniProtKB-UniRule"/>
</dbReference>
<evidence type="ECO:0000256" key="2">
    <source>
        <dbReference type="ARBA" id="ARBA00008226"/>
    </source>
</evidence>
<dbReference type="SUPFAM" id="SSF50249">
    <property type="entry name" value="Nucleic acid-binding proteins"/>
    <property type="match status" value="1"/>
</dbReference>
<dbReference type="Pfam" id="PF01336">
    <property type="entry name" value="tRNA_anti-codon"/>
    <property type="match status" value="1"/>
</dbReference>
<feature type="binding site" evidence="13">
    <location>
        <position position="415"/>
    </location>
    <ligand>
        <name>Mg(2+)</name>
        <dbReference type="ChEBI" id="CHEBI:18420"/>
        <label>1</label>
    </ligand>
</feature>
<comment type="subunit">
    <text evidence="3 13">Homodimer.</text>
</comment>
<keyword evidence="9 13" id="KW-0460">Magnesium</keyword>
<dbReference type="PROSITE" id="PS50862">
    <property type="entry name" value="AA_TRNA_LIGASE_II"/>
    <property type="match status" value="1"/>
</dbReference>
<dbReference type="GO" id="GO:0005524">
    <property type="term" value="F:ATP binding"/>
    <property type="evidence" value="ECO:0007669"/>
    <property type="project" value="UniProtKB-UniRule"/>
</dbReference>
<keyword evidence="11 13" id="KW-0030">Aminoacyl-tRNA synthetase</keyword>
<evidence type="ECO:0000256" key="11">
    <source>
        <dbReference type="ARBA" id="ARBA00023146"/>
    </source>
</evidence>
<dbReference type="GO" id="GO:0016740">
    <property type="term" value="F:transferase activity"/>
    <property type="evidence" value="ECO:0007669"/>
    <property type="project" value="UniProtKB-ARBA"/>
</dbReference>
<dbReference type="EMBL" id="NUWN01000060">
    <property type="protein sequence ID" value="PFK36837.1"/>
    <property type="molecule type" value="Genomic_DNA"/>
</dbReference>
<reference evidence="16 17" key="1">
    <citation type="submission" date="2017-09" db="EMBL/GenBank/DDBJ databases">
        <title>Large-scale bioinformatics analysis of Bacillus genomes uncovers conserved roles of natural products in bacterial physiology.</title>
        <authorList>
            <consortium name="Agbiome Team Llc"/>
            <person name="Bleich R.M."/>
            <person name="Grubbs K.J."/>
            <person name="Santa Maria K.C."/>
            <person name="Allen S.E."/>
            <person name="Farag S."/>
            <person name="Shank E.A."/>
            <person name="Bowers A."/>
        </authorList>
    </citation>
    <scope>NUCLEOTIDE SEQUENCE [LARGE SCALE GENOMIC DNA]</scope>
    <source>
        <strain evidence="16 17">AFS083043</strain>
    </source>
</reference>
<dbReference type="AlphaFoldDB" id="A0A2B0LY27"/>
<organism evidence="16 17">
    <name type="scientific">Bacillus cereus</name>
    <dbReference type="NCBI Taxonomy" id="1396"/>
    <lineage>
        <taxon>Bacteria</taxon>
        <taxon>Bacillati</taxon>
        <taxon>Bacillota</taxon>
        <taxon>Bacilli</taxon>
        <taxon>Bacillales</taxon>
        <taxon>Bacillaceae</taxon>
        <taxon>Bacillus</taxon>
        <taxon>Bacillus cereus group</taxon>
    </lineage>
</organism>
<keyword evidence="10 13" id="KW-0648">Protein biosynthesis</keyword>
<proteinExistence type="inferred from homology"/>
<dbReference type="NCBIfam" id="NF001756">
    <property type="entry name" value="PRK00484.1"/>
    <property type="match status" value="1"/>
</dbReference>
<dbReference type="NCBIfam" id="TIGR00499">
    <property type="entry name" value="lysS_bact"/>
    <property type="match status" value="1"/>
</dbReference>
<dbReference type="InterPro" id="IPR002313">
    <property type="entry name" value="Lys-tRNA-ligase_II"/>
</dbReference>
<dbReference type="EC" id="6.1.1.6" evidence="13"/>
<keyword evidence="4 13" id="KW-0963">Cytoplasm</keyword>
<dbReference type="InterPro" id="IPR004365">
    <property type="entry name" value="NA-bd_OB_tRNA"/>
</dbReference>
<evidence type="ECO:0000256" key="8">
    <source>
        <dbReference type="ARBA" id="ARBA00022840"/>
    </source>
</evidence>
<dbReference type="CDD" id="cd00775">
    <property type="entry name" value="LysRS_core"/>
    <property type="match status" value="1"/>
</dbReference>
<evidence type="ECO:0000256" key="1">
    <source>
        <dbReference type="ARBA" id="ARBA00004496"/>
    </source>
</evidence>
<dbReference type="FunFam" id="3.30.930.10:FF:000001">
    <property type="entry name" value="Lysine--tRNA ligase"/>
    <property type="match status" value="1"/>
</dbReference>
<evidence type="ECO:0000313" key="16">
    <source>
        <dbReference type="EMBL" id="PFK36837.1"/>
    </source>
</evidence>
<protein>
    <recommendedName>
        <fullName evidence="13">Lysine--tRNA ligase</fullName>
        <ecNumber evidence="13">6.1.1.6</ecNumber>
    </recommendedName>
    <alternativeName>
        <fullName evidence="13">Lysyl-tRNA synthetase</fullName>
        <shortName evidence="13">LysRS</shortName>
    </alternativeName>
</protein>
<feature type="binding site" evidence="13">
    <location>
        <position position="415"/>
    </location>
    <ligand>
        <name>Mg(2+)</name>
        <dbReference type="ChEBI" id="CHEBI:18420"/>
        <label>2</label>
    </ligand>
</feature>
<comment type="catalytic activity">
    <reaction evidence="12 13 14">
        <text>tRNA(Lys) + L-lysine + ATP = L-lysyl-tRNA(Lys) + AMP + diphosphate</text>
        <dbReference type="Rhea" id="RHEA:20792"/>
        <dbReference type="Rhea" id="RHEA-COMP:9696"/>
        <dbReference type="Rhea" id="RHEA-COMP:9697"/>
        <dbReference type="ChEBI" id="CHEBI:30616"/>
        <dbReference type="ChEBI" id="CHEBI:32551"/>
        <dbReference type="ChEBI" id="CHEBI:33019"/>
        <dbReference type="ChEBI" id="CHEBI:78442"/>
        <dbReference type="ChEBI" id="CHEBI:78529"/>
        <dbReference type="ChEBI" id="CHEBI:456215"/>
        <dbReference type="EC" id="6.1.1.6"/>
    </reaction>
</comment>
<evidence type="ECO:0000256" key="9">
    <source>
        <dbReference type="ARBA" id="ARBA00022842"/>
    </source>
</evidence>
<keyword evidence="8 13" id="KW-0067">ATP-binding</keyword>
<keyword evidence="6 13" id="KW-0479">Metal-binding</keyword>
<name>A0A2B0LY27_BACCE</name>
<sequence length="499" mass="57640">MDNMNHEELNDQLIVRREKLHNLREQGIDPFGKRFERTNSTKELLSLYEEFSKEELEEKEITVSIAGRIMTKRGKGKAGFAHVQDLHGQVQIYVRKDAVGDEQYELFKTADLGDLVGIEGKVFKTNVGELSVKATGFTLLTKALRPLPDKYHGLKDVEQRYRQRYLDLITSMESRETFVTRSKIIREMRRYLDDNGYLEVETPMMHAIAGGASARPFITHHNALDMELYMRIAIELHLKRLIVGGLEKVYEIGRVFRNEGVSTRHNPEFTMIELYEAYADYKDIMKLTENMIAHIAKQVLGTTTIQYGEQEINLEPEWTRLHMVDAIKQYSGADFWNPMSVEEARALAKEHGVEIKDTMEVGHIINEFFEQKVEEELIQPTFIYGHPVEISPLAKKNDEDPRFTDRFELFIVAREHANAFTELNDPIDQKERFEAQLKEREQGNDEAHMMDDDYIEALEYGMPPTGGLGIGIDRLVMLLTNAPSIRDVLLFPAMRHKQG</sequence>
<accession>A0A2B0LY27</accession>
<keyword evidence="5 13" id="KW-0436">Ligase</keyword>
<evidence type="ECO:0000256" key="7">
    <source>
        <dbReference type="ARBA" id="ARBA00022741"/>
    </source>
</evidence>
<dbReference type="GO" id="GO:0004824">
    <property type="term" value="F:lysine-tRNA ligase activity"/>
    <property type="evidence" value="ECO:0007669"/>
    <property type="project" value="UniProtKB-UniRule"/>
</dbReference>
<evidence type="ECO:0000256" key="10">
    <source>
        <dbReference type="ARBA" id="ARBA00022917"/>
    </source>
</evidence>
<feature type="binding site" evidence="13">
    <location>
        <position position="408"/>
    </location>
    <ligand>
        <name>Mg(2+)</name>
        <dbReference type="ChEBI" id="CHEBI:18420"/>
        <label>1</label>
    </ligand>
</feature>
<dbReference type="InterPro" id="IPR004364">
    <property type="entry name" value="Aa-tRNA-synt_II"/>
</dbReference>
<dbReference type="InterPro" id="IPR006195">
    <property type="entry name" value="aa-tRNA-synth_II"/>
</dbReference>
<dbReference type="PANTHER" id="PTHR42918">
    <property type="entry name" value="LYSYL-TRNA SYNTHETASE"/>
    <property type="match status" value="1"/>
</dbReference>
<feature type="domain" description="Aminoacyl-transfer RNA synthetases class-II family profile" evidence="15">
    <location>
        <begin position="178"/>
        <end position="492"/>
    </location>
</feature>
<dbReference type="InterPro" id="IPR034762">
    <property type="entry name" value="Lys-tRNA-ligase_II_bac/euk"/>
</dbReference>
<dbReference type="InterPro" id="IPR012340">
    <property type="entry name" value="NA-bd_OB-fold"/>
</dbReference>
<dbReference type="SUPFAM" id="SSF55681">
    <property type="entry name" value="Class II aaRS and biotin synthetases"/>
    <property type="match status" value="1"/>
</dbReference>
<dbReference type="GO" id="GO:0000049">
    <property type="term" value="F:tRNA binding"/>
    <property type="evidence" value="ECO:0007669"/>
    <property type="project" value="TreeGrafter"/>
</dbReference>
<evidence type="ECO:0000259" key="15">
    <source>
        <dbReference type="PROSITE" id="PS50862"/>
    </source>
</evidence>
<evidence type="ECO:0000256" key="12">
    <source>
        <dbReference type="ARBA" id="ARBA00048573"/>
    </source>
</evidence>
<dbReference type="GO" id="GO:0005829">
    <property type="term" value="C:cytosol"/>
    <property type="evidence" value="ECO:0007669"/>
    <property type="project" value="TreeGrafter"/>
</dbReference>
<evidence type="ECO:0000256" key="4">
    <source>
        <dbReference type="ARBA" id="ARBA00022490"/>
    </source>
</evidence>
<comment type="caution">
    <text evidence="16">The sequence shown here is derived from an EMBL/GenBank/DDBJ whole genome shotgun (WGS) entry which is preliminary data.</text>
</comment>
<evidence type="ECO:0000256" key="13">
    <source>
        <dbReference type="HAMAP-Rule" id="MF_00252"/>
    </source>
</evidence>
<dbReference type="PANTHER" id="PTHR42918:SF15">
    <property type="entry name" value="LYSINE--TRNA LIGASE, CHLOROPLASTIC_MITOCHONDRIAL"/>
    <property type="match status" value="1"/>
</dbReference>
<dbReference type="GO" id="GO:0140096">
    <property type="term" value="F:catalytic activity, acting on a protein"/>
    <property type="evidence" value="ECO:0007669"/>
    <property type="project" value="UniProtKB-ARBA"/>
</dbReference>
<keyword evidence="7 13" id="KW-0547">Nucleotide-binding</keyword>
<dbReference type="PRINTS" id="PR00982">
    <property type="entry name" value="TRNASYNTHLYS"/>
</dbReference>
<dbReference type="Proteomes" id="UP000242656">
    <property type="component" value="Unassembled WGS sequence"/>
</dbReference>
<dbReference type="CDD" id="cd04322">
    <property type="entry name" value="LysRS_N"/>
    <property type="match status" value="1"/>
</dbReference>
<comment type="cofactor">
    <cofactor evidence="13 14">
        <name>Mg(2+)</name>
        <dbReference type="ChEBI" id="CHEBI:18420"/>
    </cofactor>
    <text evidence="13 14">Binds 3 Mg(2+) ions per subunit.</text>
</comment>
<gene>
    <name evidence="13 16" type="primary">lysS</name>
    <name evidence="16" type="ORF">COI93_15910</name>
</gene>
<dbReference type="Gene3D" id="3.30.930.10">
    <property type="entry name" value="Bira Bifunctional Protein, Domain 2"/>
    <property type="match status" value="1"/>
</dbReference>
<dbReference type="Gene3D" id="2.40.50.140">
    <property type="entry name" value="Nucleic acid-binding proteins"/>
    <property type="match status" value="1"/>
</dbReference>
<dbReference type="RefSeq" id="WP_098491607.1">
    <property type="nucleotide sequence ID" value="NZ_NUWN01000060.1"/>
</dbReference>
<dbReference type="InterPro" id="IPR045864">
    <property type="entry name" value="aa-tRNA-synth_II/BPL/LPL"/>
</dbReference>
<evidence type="ECO:0000256" key="14">
    <source>
        <dbReference type="RuleBase" id="RU000336"/>
    </source>
</evidence>
<comment type="subcellular location">
    <subcellularLocation>
        <location evidence="1 13">Cytoplasm</location>
    </subcellularLocation>
</comment>
<evidence type="ECO:0000256" key="5">
    <source>
        <dbReference type="ARBA" id="ARBA00022598"/>
    </source>
</evidence>
<dbReference type="Pfam" id="PF00152">
    <property type="entry name" value="tRNA-synt_2"/>
    <property type="match status" value="1"/>
</dbReference>
<comment type="similarity">
    <text evidence="2 13">Belongs to the class-II aminoacyl-tRNA synthetase family.</text>
</comment>